<gene>
    <name evidence="3" type="primary">etfB</name>
    <name evidence="3" type="ORF">LDC_1198</name>
</gene>
<proteinExistence type="inferred from homology"/>
<accession>D9PI44</accession>
<name>D9PI44_9ZZZZ</name>
<dbReference type="PANTHER" id="PTHR21294">
    <property type="entry name" value="ELECTRON TRANSFER FLAVOPROTEIN BETA-SUBUNIT"/>
    <property type="match status" value="1"/>
</dbReference>
<dbReference type="SMART" id="SM00893">
    <property type="entry name" value="ETF"/>
    <property type="match status" value="1"/>
</dbReference>
<organism evidence="3">
    <name type="scientific">sediment metagenome</name>
    <dbReference type="NCBI Taxonomy" id="749907"/>
    <lineage>
        <taxon>unclassified sequences</taxon>
        <taxon>metagenomes</taxon>
        <taxon>ecological metagenomes</taxon>
    </lineage>
</organism>
<dbReference type="GO" id="GO:0009055">
    <property type="term" value="F:electron transfer activity"/>
    <property type="evidence" value="ECO:0007669"/>
    <property type="project" value="InterPro"/>
</dbReference>
<dbReference type="EMBL" id="ADZX01000404">
    <property type="protein sequence ID" value="EFK96784.1"/>
    <property type="molecule type" value="Genomic_DNA"/>
</dbReference>
<comment type="similarity">
    <text evidence="1">Belongs to the ETF beta-subunit/FixA family.</text>
</comment>
<reference evidence="3" key="2">
    <citation type="journal article" date="2011" name="Microb. Ecol.">
        <title>Taxonomic and Functional Metagenomic Profiling of the Microbial Community in the Anoxic Sediment of a Sub-saline Shallow Lake (Laguna de Carrizo, Central Spain).</title>
        <authorList>
            <person name="Ferrer M."/>
            <person name="Guazzaroni M.E."/>
            <person name="Richter M."/>
            <person name="Garcia-Salamanca A."/>
            <person name="Yarza P."/>
            <person name="Suarez-Suarez A."/>
            <person name="Solano J."/>
            <person name="Alcaide M."/>
            <person name="van Dillewijn P."/>
            <person name="Molina-Henares M.A."/>
            <person name="Lopez-Cortes N."/>
            <person name="Al-Ramahi Y."/>
            <person name="Guerrero C."/>
            <person name="Acosta A."/>
            <person name="de Eugenio L.I."/>
            <person name="Martinez V."/>
            <person name="Marques S."/>
            <person name="Rojo F."/>
            <person name="Santero E."/>
            <person name="Genilloud O."/>
            <person name="Perez-Perez J."/>
            <person name="Rossello-Mora R."/>
            <person name="Ramos J.L."/>
        </authorList>
    </citation>
    <scope>NUCLEOTIDE SEQUENCE</scope>
</reference>
<protein>
    <submittedName>
        <fullName evidence="3">Electron transfer flavoprotein subunit beta</fullName>
    </submittedName>
</protein>
<dbReference type="InterPro" id="IPR014729">
    <property type="entry name" value="Rossmann-like_a/b/a_fold"/>
</dbReference>
<comment type="caution">
    <text evidence="3">The sequence shown here is derived from an EMBL/GenBank/DDBJ whole genome shotgun (WGS) entry which is preliminary data.</text>
</comment>
<dbReference type="InterPro" id="IPR012255">
    <property type="entry name" value="ETF_b"/>
</dbReference>
<dbReference type="PIRSF" id="PIRSF000090">
    <property type="entry name" value="Beta-ETF"/>
    <property type="match status" value="1"/>
</dbReference>
<dbReference type="CDD" id="cd01714">
    <property type="entry name" value="ETF_beta"/>
    <property type="match status" value="1"/>
</dbReference>
<sequence>MKNSIVMVKQVPDTANISGQVMKEDGTVNRAKLPAIFNHEDRVALEFALQVKDKFGGKVTAITMGPPRASDVLRECLFMGADEAVLISDRKFAGADTLATSYVLAETIKHIGSYDFIFAGRQAIDGDTAQVGPQTAEKLKIPQITYAEEILEVGESSVKIKKKIEGGYEILGSTLPVLVTVIKDAAFPRPFQAKRIMAYKNAKTLSELEKLTEGNSLLYIDQLKDEYESRNLYIKTLTMDDLKLDESRCGISGSPTKVFKVESVVLAGSNHEMVPPTKEGIGNLIDHLLADHILG</sequence>
<evidence type="ECO:0000259" key="2">
    <source>
        <dbReference type="SMART" id="SM00893"/>
    </source>
</evidence>
<dbReference type="PANTHER" id="PTHR21294:SF17">
    <property type="entry name" value="PROTEIN FIXA"/>
    <property type="match status" value="1"/>
</dbReference>
<evidence type="ECO:0000313" key="3">
    <source>
        <dbReference type="EMBL" id="EFK96784.1"/>
    </source>
</evidence>
<evidence type="ECO:0000256" key="1">
    <source>
        <dbReference type="ARBA" id="ARBA00007557"/>
    </source>
</evidence>
<reference evidence="3" key="1">
    <citation type="submission" date="2010-07" db="EMBL/GenBank/DDBJ databases">
        <authorList>
            <consortium name="CONSOLIDER consortium CSD2007-00005"/>
            <person name="Guazzaroni M.-E."/>
            <person name="Richter M."/>
            <person name="Garcia-Salamanca A."/>
            <person name="Yarza P."/>
            <person name="Ferrer M."/>
        </authorList>
    </citation>
    <scope>NUCLEOTIDE SEQUENCE</scope>
</reference>
<dbReference type="PROSITE" id="PS01065">
    <property type="entry name" value="ETF_BETA"/>
    <property type="match status" value="1"/>
</dbReference>
<dbReference type="InterPro" id="IPR014730">
    <property type="entry name" value="ETF_a/b_N"/>
</dbReference>
<dbReference type="AlphaFoldDB" id="D9PI44"/>
<feature type="domain" description="Electron transfer flavoprotein alpha/beta-subunit N-terminal" evidence="2">
    <location>
        <begin position="25"/>
        <end position="212"/>
    </location>
</feature>
<dbReference type="Pfam" id="PF01012">
    <property type="entry name" value="ETF"/>
    <property type="match status" value="1"/>
</dbReference>
<dbReference type="SUPFAM" id="SSF52402">
    <property type="entry name" value="Adenine nucleotide alpha hydrolases-like"/>
    <property type="match status" value="1"/>
</dbReference>
<dbReference type="InterPro" id="IPR033948">
    <property type="entry name" value="ETF_beta_N"/>
</dbReference>
<dbReference type="Gene3D" id="3.40.50.620">
    <property type="entry name" value="HUPs"/>
    <property type="match status" value="1"/>
</dbReference>
<dbReference type="InterPro" id="IPR000049">
    <property type="entry name" value="ET-Flavoprotein_bsu_CS"/>
</dbReference>